<dbReference type="OrthoDB" id="1432175at2759"/>
<evidence type="ECO:0000259" key="1">
    <source>
        <dbReference type="Pfam" id="PF22936"/>
    </source>
</evidence>
<dbReference type="PANTHER" id="PTHR47592">
    <property type="entry name" value="PBF68 PROTEIN"/>
    <property type="match status" value="1"/>
</dbReference>
<sequence>MDSAMITARSIPDTSKIESFNGMHFKKWQDRVYFVLDMLNFAQYLNKSKPIEGSEDFDSKLKEWKHGNKICRHTILSTLSNELFDVYCSYKEAAEIWENLHKKYVLEDAGVQKYAIGNFLHFQMSEDRDASSQIHDFHRLVTALKNENIILQKVFLAGCLIEKLPESWKDYKNSMKHKRKHMSLEDVIVHIRIEEQNHVRPRTIGQGNDFQSKCNSQQTRLRKRNDISTKPNANLVETDIIATVVSETNMGMGGKDWVVDSGATRHICGNRSTFTFYTLLNEGEEQVFMGDLRPSLVAGKEKVLIKLTSGKSFP</sequence>
<protein>
    <submittedName>
        <fullName evidence="3">Uncharacterized protein LOC120110669</fullName>
    </submittedName>
</protein>
<reference evidence="3" key="2">
    <citation type="submission" date="2025-08" db="UniProtKB">
        <authorList>
            <consortium name="RefSeq"/>
        </authorList>
    </citation>
    <scope>IDENTIFICATION</scope>
    <source>
        <tissue evidence="3">Young leaves</tissue>
    </source>
</reference>
<name>A0A8B9AFZ3_PHODC</name>
<reference evidence="2" key="1">
    <citation type="journal article" date="2019" name="Nat. Commun.">
        <title>Genome-wide association mapping of date palm fruit traits.</title>
        <authorList>
            <person name="Hazzouri K.M."/>
            <person name="Gros-Balthazard M."/>
            <person name="Flowers J.M."/>
            <person name="Copetti D."/>
            <person name="Lemansour A."/>
            <person name="Lebrun M."/>
            <person name="Masmoudi K."/>
            <person name="Ferrand S."/>
            <person name="Dhar M.I."/>
            <person name="Fresquez Z.A."/>
            <person name="Rosas U."/>
            <person name="Zhang J."/>
            <person name="Talag J."/>
            <person name="Lee S."/>
            <person name="Kudrna D."/>
            <person name="Powell R.F."/>
            <person name="Leitch I.J."/>
            <person name="Krueger R.R."/>
            <person name="Wing R.A."/>
            <person name="Amiri K.M.A."/>
            <person name="Purugganan M.D."/>
        </authorList>
    </citation>
    <scope>NUCLEOTIDE SEQUENCE [LARGE SCALE GENOMIC DNA]</scope>
    <source>
        <strain evidence="2">cv. Khalas</strain>
    </source>
</reference>
<dbReference type="PANTHER" id="PTHR47592:SF27">
    <property type="entry name" value="OS08G0421700 PROTEIN"/>
    <property type="match status" value="1"/>
</dbReference>
<keyword evidence="2" id="KW-1185">Reference proteome</keyword>
<organism evidence="2 3">
    <name type="scientific">Phoenix dactylifera</name>
    <name type="common">Date palm</name>
    <dbReference type="NCBI Taxonomy" id="42345"/>
    <lineage>
        <taxon>Eukaryota</taxon>
        <taxon>Viridiplantae</taxon>
        <taxon>Streptophyta</taxon>
        <taxon>Embryophyta</taxon>
        <taxon>Tracheophyta</taxon>
        <taxon>Spermatophyta</taxon>
        <taxon>Magnoliopsida</taxon>
        <taxon>Liliopsida</taxon>
        <taxon>Arecaceae</taxon>
        <taxon>Coryphoideae</taxon>
        <taxon>Phoeniceae</taxon>
        <taxon>Phoenix</taxon>
    </lineage>
</organism>
<evidence type="ECO:0000313" key="2">
    <source>
        <dbReference type="Proteomes" id="UP000228380"/>
    </source>
</evidence>
<dbReference type="AlphaFoldDB" id="A0A8B9AFZ3"/>
<dbReference type="GeneID" id="120110669"/>
<dbReference type="KEGG" id="pda:120110669"/>
<dbReference type="Proteomes" id="UP000228380">
    <property type="component" value="Chromosome 4"/>
</dbReference>
<dbReference type="Pfam" id="PF14223">
    <property type="entry name" value="Retrotran_gag_2"/>
    <property type="match status" value="1"/>
</dbReference>
<dbReference type="RefSeq" id="XP_038982179.1">
    <property type="nucleotide sequence ID" value="XM_039126251.1"/>
</dbReference>
<proteinExistence type="predicted"/>
<dbReference type="InterPro" id="IPR054722">
    <property type="entry name" value="PolX-like_BBD"/>
</dbReference>
<feature type="domain" description="Retrovirus-related Pol polyprotein from transposon TNT 1-94-like beta-barrel" evidence="1">
    <location>
        <begin position="257"/>
        <end position="311"/>
    </location>
</feature>
<accession>A0A8B9AFZ3</accession>
<gene>
    <name evidence="3" type="primary">LOC120110669</name>
</gene>
<evidence type="ECO:0000313" key="3">
    <source>
        <dbReference type="RefSeq" id="XP_038982179.1"/>
    </source>
</evidence>
<dbReference type="Pfam" id="PF22936">
    <property type="entry name" value="Pol_BBD"/>
    <property type="match status" value="1"/>
</dbReference>